<evidence type="ECO:0008006" key="3">
    <source>
        <dbReference type="Google" id="ProtNLM"/>
    </source>
</evidence>
<reference evidence="1 2" key="1">
    <citation type="submission" date="2017-08" db="EMBL/GenBank/DDBJ databases">
        <authorList>
            <person name="de Groot N.N."/>
        </authorList>
    </citation>
    <scope>NUCLEOTIDE SEQUENCE [LARGE SCALE GENOMIC DNA]</scope>
    <source>
        <strain evidence="1 2">NBT06-6</strain>
    </source>
</reference>
<evidence type="ECO:0000313" key="2">
    <source>
        <dbReference type="Proteomes" id="UP000215771"/>
    </source>
</evidence>
<dbReference type="RefSeq" id="WP_133065235.1">
    <property type="nucleotide sequence ID" value="NZ_CP047655.1"/>
</dbReference>
<protein>
    <recommendedName>
        <fullName evidence="3">DUF4352 domain-containing protein</fullName>
    </recommendedName>
</protein>
<organism evidence="1 2">
    <name type="scientific">Corynebacterium hadale</name>
    <dbReference type="NCBI Taxonomy" id="2026255"/>
    <lineage>
        <taxon>Bacteria</taxon>
        <taxon>Bacillati</taxon>
        <taxon>Actinomycetota</taxon>
        <taxon>Actinomycetes</taxon>
        <taxon>Mycobacteriales</taxon>
        <taxon>Corynebacteriaceae</taxon>
        <taxon>Corynebacterium</taxon>
    </lineage>
</organism>
<comment type="caution">
    <text evidence="1">The sequence shown here is derived from an EMBL/GenBank/DDBJ whole genome shotgun (WGS) entry which is preliminary data.</text>
</comment>
<proteinExistence type="predicted"/>
<dbReference type="Proteomes" id="UP000215771">
    <property type="component" value="Unassembled WGS sequence"/>
</dbReference>
<evidence type="ECO:0000313" key="1">
    <source>
        <dbReference type="EMBL" id="PAJ69299.1"/>
    </source>
</evidence>
<accession>A0A269PC69</accession>
<gene>
    <name evidence="1" type="ORF">CIG21_08305</name>
</gene>
<dbReference type="EMBL" id="NQMQ01000017">
    <property type="protein sequence ID" value="PAJ69299.1"/>
    <property type="molecule type" value="Genomic_DNA"/>
</dbReference>
<name>A0A269PC69_9CORY</name>
<sequence>MTTVPRRIVATAAALALLSLGGLIREQLPDAQDRAFAPFDYGAEAPKIGRVDGVHTITADAINGVPTHARWLVVDFTHTPDTGQVLEGQIKATDGTLYGPANHLASSCGTLYPQLPTQCTLVFEIPAEQIAGARLFLHPPATQMAPRVVLELGEPVEAGNISREGLTL</sequence>
<dbReference type="AlphaFoldDB" id="A0A269PC69"/>